<dbReference type="InterPro" id="IPR011993">
    <property type="entry name" value="PH-like_dom_sf"/>
</dbReference>
<dbReference type="InterPro" id="IPR037746">
    <property type="entry name" value="Dok-7"/>
</dbReference>
<dbReference type="SMART" id="SM01244">
    <property type="entry name" value="IRS"/>
    <property type="match status" value="1"/>
</dbReference>
<proteinExistence type="predicted"/>
<dbReference type="RefSeq" id="XP_018495688.1">
    <property type="nucleotide sequence ID" value="XM_018640172.2"/>
</dbReference>
<dbReference type="Gene3D" id="2.30.29.30">
    <property type="entry name" value="Pleckstrin-homology domain (PH domain)/Phosphotyrosine-binding domain (PTB)"/>
    <property type="match status" value="2"/>
</dbReference>
<accession>A0AAJ7L6P1</accession>
<dbReference type="SUPFAM" id="SSF50729">
    <property type="entry name" value="PH domain-like"/>
    <property type="match status" value="2"/>
</dbReference>
<sequence length="543" mass="58733">MSELKITIEGSVRVRENKRWKSRYCSVTKASPVANSLQIHLSKEQKNGQTNVDRRSTAKGTTICLENFLGVQSGFLLDKEPHTLAIFCQDTCVVLAMENRETAALWEARLRLSMPEVCHFDAQLVKVPAGGKGALGPCRIHIQDHQFCITHQTAHGPQVLHSWKIQELRRYGKLEENLYGFEGGSRSGKGEGAHVLMLDDVAGLEATFHVASQGFLNRQKKSVYNALMADLVGLRERFTSANSTSSSTLAGSVSSLYGGSTLRRKHNCQCQCADAVSLKPPSEYDPSGSTTPAPQPAALPQDVADTAAETSAASSAKLCDRSSLCSESSGTGSCGGSVGLRSDESSDYDVPKNMSSSLVEPSSCYDQPKNLQAVVNALRCPCQPQTVEPLLDYDVPAQICSNYDTPKTFSESLRPQAFRGPMLEYDTIKAITSAGVGGTMDAKSRLLHSQKENSDVNAELEMTTRKQLIEEICQGRPHLAHHQALTFGSAFLPNSRLLAEAPLPDSSHPSLDFISSQFVDSLSLYPLEDPPQGGLPGPAPSFV</sequence>
<organism evidence="2 3">
    <name type="scientific">Galendromus occidentalis</name>
    <name type="common">western predatory mite</name>
    <dbReference type="NCBI Taxonomy" id="34638"/>
    <lineage>
        <taxon>Eukaryota</taxon>
        <taxon>Metazoa</taxon>
        <taxon>Ecdysozoa</taxon>
        <taxon>Arthropoda</taxon>
        <taxon>Chelicerata</taxon>
        <taxon>Arachnida</taxon>
        <taxon>Acari</taxon>
        <taxon>Parasitiformes</taxon>
        <taxon>Mesostigmata</taxon>
        <taxon>Gamasina</taxon>
        <taxon>Phytoseioidea</taxon>
        <taxon>Phytoseiidae</taxon>
        <taxon>Typhlodrominae</taxon>
        <taxon>Galendromus</taxon>
    </lineage>
</organism>
<dbReference type="GO" id="GO:0019901">
    <property type="term" value="F:protein kinase binding"/>
    <property type="evidence" value="ECO:0007669"/>
    <property type="project" value="InterPro"/>
</dbReference>
<dbReference type="Proteomes" id="UP000694867">
    <property type="component" value="Unplaced"/>
</dbReference>
<dbReference type="AlphaFoldDB" id="A0AAJ7L6P1"/>
<reference evidence="3" key="1">
    <citation type="submission" date="2025-08" db="UniProtKB">
        <authorList>
            <consortium name="RefSeq"/>
        </authorList>
    </citation>
    <scope>IDENTIFICATION</scope>
</reference>
<evidence type="ECO:0000313" key="2">
    <source>
        <dbReference type="Proteomes" id="UP000694867"/>
    </source>
</evidence>
<dbReference type="GO" id="GO:0007528">
    <property type="term" value="P:neuromuscular junction development"/>
    <property type="evidence" value="ECO:0007669"/>
    <property type="project" value="TreeGrafter"/>
</dbReference>
<dbReference type="PANTHER" id="PTHR21636:SF2">
    <property type="entry name" value="PROTEIN DOK-7"/>
    <property type="match status" value="1"/>
</dbReference>
<evidence type="ECO:0000313" key="3">
    <source>
        <dbReference type="RefSeq" id="XP_018495688.1"/>
    </source>
</evidence>
<name>A0AAJ7L6P1_9ACAR</name>
<feature type="region of interest" description="Disordered" evidence="1">
    <location>
        <begin position="281"/>
        <end position="307"/>
    </location>
</feature>
<dbReference type="PANTHER" id="PTHR21636">
    <property type="entry name" value="PROTEIN DOK-7"/>
    <property type="match status" value="1"/>
</dbReference>
<feature type="region of interest" description="Disordered" evidence="1">
    <location>
        <begin position="323"/>
        <end position="354"/>
    </location>
</feature>
<feature type="compositionally biased region" description="Low complexity" evidence="1">
    <location>
        <begin position="296"/>
        <end position="307"/>
    </location>
</feature>
<keyword evidence="2" id="KW-1185">Reference proteome</keyword>
<dbReference type="KEGG" id="goe:108864463"/>
<protein>
    <submittedName>
        <fullName evidence="3">Protein Dok-7</fullName>
    </submittedName>
</protein>
<gene>
    <name evidence="3" type="primary">LOC108864463</name>
</gene>
<evidence type="ECO:0000256" key="1">
    <source>
        <dbReference type="SAM" id="MobiDB-lite"/>
    </source>
</evidence>
<dbReference type="GeneID" id="108864463"/>